<feature type="transmembrane region" description="Helical" evidence="1">
    <location>
        <begin position="163"/>
        <end position="181"/>
    </location>
</feature>
<keyword evidence="2" id="KW-0482">Metalloprotease</keyword>
<name>A0A8T8KBL2_9EURY</name>
<keyword evidence="2" id="KW-0645">Protease</keyword>
<dbReference type="Pfam" id="PF13367">
    <property type="entry name" value="PrsW-protease"/>
    <property type="match status" value="1"/>
</dbReference>
<feature type="transmembrane region" description="Helical" evidence="1">
    <location>
        <begin position="47"/>
        <end position="66"/>
    </location>
</feature>
<protein>
    <submittedName>
        <fullName evidence="2">PrsW family intramembrane metalloprotease</fullName>
    </submittedName>
</protein>
<dbReference type="KEGG" id="meme:HYG87_10635"/>
<evidence type="ECO:0000313" key="2">
    <source>
        <dbReference type="EMBL" id="QUH24180.1"/>
    </source>
</evidence>
<keyword evidence="1" id="KW-1133">Transmembrane helix</keyword>
<keyword evidence="1" id="KW-0812">Transmembrane</keyword>
<feature type="transmembrane region" description="Helical" evidence="1">
    <location>
        <begin position="86"/>
        <end position="107"/>
    </location>
</feature>
<sequence>MDDKPDCLIIEPHKPDLKEKLFFFISGIIVSVPLTLFFGTFTTTLTSVLPFFYAQILSVVIFAPIIEEFAKAYPLFYRHGETEKSIVKLGFLVGLGFGIAEFFVYVFGLGVPFYIRLPGILFHASSTAIVAYGIAKKRPFFFYLIAVGLHLLINFTAIFDRYLLAYIALNSGTYILAWILYSKTRDNFVNGTECKYQT</sequence>
<dbReference type="GeneID" id="64821226"/>
<feature type="transmembrane region" description="Helical" evidence="1">
    <location>
        <begin position="113"/>
        <end position="133"/>
    </location>
</feature>
<keyword evidence="3" id="KW-1185">Reference proteome</keyword>
<reference evidence="2" key="1">
    <citation type="submission" date="2020-07" db="EMBL/GenBank/DDBJ databases">
        <title>Methanobacterium. sp. MethCan genome.</title>
        <authorList>
            <person name="Postec A."/>
            <person name="Quemeneur M."/>
        </authorList>
    </citation>
    <scope>NUCLEOTIDE SEQUENCE</scope>
    <source>
        <strain evidence="2">MethCAN</strain>
    </source>
</reference>
<dbReference type="RefSeq" id="WP_211533138.1">
    <property type="nucleotide sequence ID" value="NZ_CP058560.1"/>
</dbReference>
<organism evidence="2 3">
    <name type="scientific">Methanobacterium alkalithermotolerans</name>
    <dbReference type="NCBI Taxonomy" id="2731220"/>
    <lineage>
        <taxon>Archaea</taxon>
        <taxon>Methanobacteriati</taxon>
        <taxon>Methanobacteriota</taxon>
        <taxon>Methanomada group</taxon>
        <taxon>Methanobacteria</taxon>
        <taxon>Methanobacteriales</taxon>
        <taxon>Methanobacteriaceae</taxon>
        <taxon>Methanobacterium</taxon>
    </lineage>
</organism>
<dbReference type="EMBL" id="CP058560">
    <property type="protein sequence ID" value="QUH24180.1"/>
    <property type="molecule type" value="Genomic_DNA"/>
</dbReference>
<evidence type="ECO:0000313" key="3">
    <source>
        <dbReference type="Proteomes" id="UP000681041"/>
    </source>
</evidence>
<feature type="transmembrane region" description="Helical" evidence="1">
    <location>
        <begin position="21"/>
        <end position="41"/>
    </location>
</feature>
<gene>
    <name evidence="2" type="ORF">HYG87_10635</name>
</gene>
<evidence type="ECO:0000256" key="1">
    <source>
        <dbReference type="SAM" id="Phobius"/>
    </source>
</evidence>
<dbReference type="GO" id="GO:0008237">
    <property type="term" value="F:metallopeptidase activity"/>
    <property type="evidence" value="ECO:0007669"/>
    <property type="project" value="UniProtKB-KW"/>
</dbReference>
<feature type="transmembrane region" description="Helical" evidence="1">
    <location>
        <begin position="140"/>
        <end position="157"/>
    </location>
</feature>
<dbReference type="Proteomes" id="UP000681041">
    <property type="component" value="Chromosome"/>
</dbReference>
<dbReference type="AlphaFoldDB" id="A0A8T8KBL2"/>
<keyword evidence="2" id="KW-0378">Hydrolase</keyword>
<dbReference type="InterPro" id="IPR026898">
    <property type="entry name" value="PrsW"/>
</dbReference>
<proteinExistence type="predicted"/>
<dbReference type="OrthoDB" id="70145at2157"/>
<keyword evidence="1" id="KW-0472">Membrane</keyword>
<accession>A0A8T8KBL2</accession>